<dbReference type="InParanoid" id="B0DE23"/>
<dbReference type="EMBL" id="DS547105">
    <property type="protein sequence ID" value="EDR07189.1"/>
    <property type="molecule type" value="Genomic_DNA"/>
</dbReference>
<proteinExistence type="predicted"/>
<dbReference type="HOGENOM" id="CLU_2015639_0_0_1"/>
<reference evidence="1 2" key="1">
    <citation type="journal article" date="2008" name="Nature">
        <title>The genome of Laccaria bicolor provides insights into mycorrhizal symbiosis.</title>
        <authorList>
            <person name="Martin F."/>
            <person name="Aerts A."/>
            <person name="Ahren D."/>
            <person name="Brun A."/>
            <person name="Danchin E.G.J."/>
            <person name="Duchaussoy F."/>
            <person name="Gibon J."/>
            <person name="Kohler A."/>
            <person name="Lindquist E."/>
            <person name="Pereda V."/>
            <person name="Salamov A."/>
            <person name="Shapiro H.J."/>
            <person name="Wuyts J."/>
            <person name="Blaudez D."/>
            <person name="Buee M."/>
            <person name="Brokstein P."/>
            <person name="Canbaeck B."/>
            <person name="Cohen D."/>
            <person name="Courty P.E."/>
            <person name="Coutinho P.M."/>
            <person name="Delaruelle C."/>
            <person name="Detter J.C."/>
            <person name="Deveau A."/>
            <person name="DiFazio S."/>
            <person name="Duplessis S."/>
            <person name="Fraissinet-Tachet L."/>
            <person name="Lucic E."/>
            <person name="Frey-Klett P."/>
            <person name="Fourrey C."/>
            <person name="Feussner I."/>
            <person name="Gay G."/>
            <person name="Grimwood J."/>
            <person name="Hoegger P.J."/>
            <person name="Jain P."/>
            <person name="Kilaru S."/>
            <person name="Labbe J."/>
            <person name="Lin Y.C."/>
            <person name="Legue V."/>
            <person name="Le Tacon F."/>
            <person name="Marmeisse R."/>
            <person name="Melayah D."/>
            <person name="Montanini B."/>
            <person name="Muratet M."/>
            <person name="Nehls U."/>
            <person name="Niculita-Hirzel H."/>
            <person name="Oudot-Le Secq M.P."/>
            <person name="Peter M."/>
            <person name="Quesneville H."/>
            <person name="Rajashekar B."/>
            <person name="Reich M."/>
            <person name="Rouhier N."/>
            <person name="Schmutz J."/>
            <person name="Yin T."/>
            <person name="Chalot M."/>
            <person name="Henrissat B."/>
            <person name="Kuees U."/>
            <person name="Lucas S."/>
            <person name="Van de Peer Y."/>
            <person name="Podila G.K."/>
            <person name="Polle A."/>
            <person name="Pukkila P.J."/>
            <person name="Richardson P.M."/>
            <person name="Rouze P."/>
            <person name="Sanders I.R."/>
            <person name="Stajich J.E."/>
            <person name="Tunlid A."/>
            <person name="Tuskan G."/>
            <person name="Grigoriev I.V."/>
        </authorList>
    </citation>
    <scope>NUCLEOTIDE SEQUENCE [LARGE SCALE GENOMIC DNA]</scope>
    <source>
        <strain evidence="2">S238N-H82 / ATCC MYA-4686</strain>
    </source>
</reference>
<dbReference type="OrthoDB" id="10382254at2759"/>
<sequence>MELFQDTNSDAAMNDTDVISFQGDTYPGSDEGDPVALINATTNTAVVVDQKAEPTPDSNFMKRARLNETFSYKMYNTTWLSMNKDEIVYTDGVRFSMMNPMAHRLCSGYMVINSKGEKGFVYEKWDMSGIKLRRDWCTGTLYVTQKTTN</sequence>
<dbReference type="Proteomes" id="UP000001194">
    <property type="component" value="Unassembled WGS sequence"/>
</dbReference>
<accession>B0DE23</accession>
<keyword evidence="2" id="KW-1185">Reference proteome</keyword>
<organism evidence="2">
    <name type="scientific">Laccaria bicolor (strain S238N-H82 / ATCC MYA-4686)</name>
    <name type="common">Bicoloured deceiver</name>
    <name type="synonym">Laccaria laccata var. bicolor</name>
    <dbReference type="NCBI Taxonomy" id="486041"/>
    <lineage>
        <taxon>Eukaryota</taxon>
        <taxon>Fungi</taxon>
        <taxon>Dikarya</taxon>
        <taxon>Basidiomycota</taxon>
        <taxon>Agaricomycotina</taxon>
        <taxon>Agaricomycetes</taxon>
        <taxon>Agaricomycetidae</taxon>
        <taxon>Agaricales</taxon>
        <taxon>Agaricineae</taxon>
        <taxon>Hydnangiaceae</taxon>
        <taxon>Laccaria</taxon>
    </lineage>
</organism>
<name>B0DE23_LACBS</name>
<dbReference type="RefSeq" id="XP_001882120.1">
    <property type="nucleotide sequence ID" value="XM_001882085.1"/>
</dbReference>
<evidence type="ECO:0000313" key="2">
    <source>
        <dbReference type="Proteomes" id="UP000001194"/>
    </source>
</evidence>
<protein>
    <submittedName>
        <fullName evidence="1">Predicted protein</fullName>
    </submittedName>
</protein>
<dbReference type="GeneID" id="6077888"/>
<dbReference type="AlphaFoldDB" id="B0DE23"/>
<dbReference type="KEGG" id="lbc:LACBIDRAFT_294574"/>
<evidence type="ECO:0000313" key="1">
    <source>
        <dbReference type="EMBL" id="EDR07189.1"/>
    </source>
</evidence>
<gene>
    <name evidence="1" type="ORF">LACBIDRAFT_294574</name>
</gene>